<proteinExistence type="predicted"/>
<gene>
    <name evidence="1" type="ORF">F7D42_01600</name>
</gene>
<sequence>MEKGTVIIGIDPDNQESGVGAVYDDKKFLAYKMNFPALIDYLRAMNESCKKIKVVIEGGWLNKSNWHVLNRFMTAVKAAAIGRSTGMNHQTGILIVECCKHYNIPCEIIKPLKKCWKGKDGKITQDEIAYFVSAGEKLPRMNQDQRDALLLAWVCAGYPVRVMPKKPQTTLQKTIRAFDG</sequence>
<dbReference type="EMBL" id="VZAZ01000007">
    <property type="protein sequence ID" value="MQO54426.1"/>
    <property type="molecule type" value="Genomic_DNA"/>
</dbReference>
<dbReference type="AlphaFoldDB" id="A0A6A7VHV9"/>
<comment type="caution">
    <text evidence="1">The sequence shown here is derived from an EMBL/GenBank/DDBJ whole genome shotgun (WGS) entry which is preliminary data.</text>
</comment>
<evidence type="ECO:0000313" key="2">
    <source>
        <dbReference type="Proteomes" id="UP000358159"/>
    </source>
</evidence>
<organism evidence="1 2">
    <name type="scientific">Segatella copri</name>
    <dbReference type="NCBI Taxonomy" id="165179"/>
    <lineage>
        <taxon>Bacteria</taxon>
        <taxon>Pseudomonadati</taxon>
        <taxon>Bacteroidota</taxon>
        <taxon>Bacteroidia</taxon>
        <taxon>Bacteroidales</taxon>
        <taxon>Prevotellaceae</taxon>
        <taxon>Segatella</taxon>
    </lineage>
</organism>
<accession>A0A6A7VHV9</accession>
<dbReference type="Proteomes" id="UP000358159">
    <property type="component" value="Unassembled WGS sequence"/>
</dbReference>
<name>A0A6A7VHV9_9BACT</name>
<evidence type="ECO:0000313" key="1">
    <source>
        <dbReference type="EMBL" id="MQO54426.1"/>
    </source>
</evidence>
<reference evidence="1 2" key="1">
    <citation type="submission" date="2019-09" db="EMBL/GenBank/DDBJ databases">
        <title>Distinct polysaccharide growth profiles of human intestinal Prevotella copri isolates.</title>
        <authorList>
            <person name="Fehlner-Peach H."/>
            <person name="Magnabosco C."/>
            <person name="Raghavan V."/>
            <person name="Scher J.U."/>
            <person name="Tett A."/>
            <person name="Cox L.M."/>
            <person name="Gottsegen C."/>
            <person name="Watters A."/>
            <person name="Wiltshire- Gordon J.D."/>
            <person name="Segata N."/>
            <person name="Bonneau R."/>
            <person name="Littman D.R."/>
        </authorList>
    </citation>
    <scope>NUCLEOTIDE SEQUENCE [LARGE SCALE GENOMIC DNA]</scope>
    <source>
        <strain evidence="1 2">BVe41219</strain>
    </source>
</reference>
<dbReference type="RefSeq" id="WP_153094065.1">
    <property type="nucleotide sequence ID" value="NZ_VZAK01000031.1"/>
</dbReference>
<protein>
    <submittedName>
        <fullName evidence="1">Uncharacterized protein</fullName>
    </submittedName>
</protein>